<feature type="region of interest" description="Disordered" evidence="1">
    <location>
        <begin position="86"/>
        <end position="118"/>
    </location>
</feature>
<feature type="compositionally biased region" description="Polar residues" evidence="1">
    <location>
        <begin position="2948"/>
        <end position="2960"/>
    </location>
</feature>
<protein>
    <submittedName>
        <fullName evidence="2">Uncharacterized protein</fullName>
    </submittedName>
</protein>
<feature type="compositionally biased region" description="Polar residues" evidence="1">
    <location>
        <begin position="510"/>
        <end position="522"/>
    </location>
</feature>
<feature type="compositionally biased region" description="Basic and acidic residues" evidence="1">
    <location>
        <begin position="2130"/>
        <end position="2143"/>
    </location>
</feature>
<dbReference type="Proteomes" id="UP001281761">
    <property type="component" value="Unassembled WGS sequence"/>
</dbReference>
<feature type="compositionally biased region" description="Basic and acidic residues" evidence="1">
    <location>
        <begin position="582"/>
        <end position="592"/>
    </location>
</feature>
<keyword evidence="3" id="KW-1185">Reference proteome</keyword>
<feature type="compositionally biased region" description="Polar residues" evidence="1">
    <location>
        <begin position="2970"/>
        <end position="2998"/>
    </location>
</feature>
<accession>A0ABQ9Y6F3</accession>
<feature type="compositionally biased region" description="Polar residues" evidence="1">
    <location>
        <begin position="2202"/>
        <end position="2227"/>
    </location>
</feature>
<feature type="region of interest" description="Disordered" evidence="1">
    <location>
        <begin position="1946"/>
        <end position="1968"/>
    </location>
</feature>
<feature type="compositionally biased region" description="Polar residues" evidence="1">
    <location>
        <begin position="104"/>
        <end position="118"/>
    </location>
</feature>
<feature type="compositionally biased region" description="Polar residues" evidence="1">
    <location>
        <begin position="1152"/>
        <end position="1164"/>
    </location>
</feature>
<feature type="region of interest" description="Disordered" evidence="1">
    <location>
        <begin position="367"/>
        <end position="390"/>
    </location>
</feature>
<evidence type="ECO:0000313" key="3">
    <source>
        <dbReference type="Proteomes" id="UP001281761"/>
    </source>
</evidence>
<organism evidence="2 3">
    <name type="scientific">Blattamonas nauphoetae</name>
    <dbReference type="NCBI Taxonomy" id="2049346"/>
    <lineage>
        <taxon>Eukaryota</taxon>
        <taxon>Metamonada</taxon>
        <taxon>Preaxostyla</taxon>
        <taxon>Oxymonadida</taxon>
        <taxon>Blattamonas</taxon>
    </lineage>
</organism>
<evidence type="ECO:0000313" key="2">
    <source>
        <dbReference type="EMBL" id="KAK2959325.1"/>
    </source>
</evidence>
<feature type="region of interest" description="Disordered" evidence="1">
    <location>
        <begin position="731"/>
        <end position="784"/>
    </location>
</feature>
<proteinExistence type="predicted"/>
<feature type="region of interest" description="Disordered" evidence="1">
    <location>
        <begin position="2066"/>
        <end position="2239"/>
    </location>
</feature>
<dbReference type="SUPFAM" id="SSF48371">
    <property type="entry name" value="ARM repeat"/>
    <property type="match status" value="1"/>
</dbReference>
<dbReference type="EMBL" id="JARBJD010000030">
    <property type="protein sequence ID" value="KAK2959325.1"/>
    <property type="molecule type" value="Genomic_DNA"/>
</dbReference>
<feature type="compositionally biased region" description="Low complexity" evidence="1">
    <location>
        <begin position="367"/>
        <end position="387"/>
    </location>
</feature>
<feature type="region of interest" description="Disordered" evidence="1">
    <location>
        <begin position="2513"/>
        <end position="2551"/>
    </location>
</feature>
<feature type="region of interest" description="Disordered" evidence="1">
    <location>
        <begin position="1152"/>
        <end position="1171"/>
    </location>
</feature>
<feature type="compositionally biased region" description="Basic and acidic residues" evidence="1">
    <location>
        <begin position="2084"/>
        <end position="2097"/>
    </location>
</feature>
<feature type="compositionally biased region" description="Polar residues" evidence="1">
    <location>
        <begin position="731"/>
        <end position="751"/>
    </location>
</feature>
<feature type="compositionally biased region" description="Polar residues" evidence="1">
    <location>
        <begin position="758"/>
        <end position="767"/>
    </location>
</feature>
<feature type="region of interest" description="Disordered" evidence="1">
    <location>
        <begin position="1054"/>
        <end position="1097"/>
    </location>
</feature>
<gene>
    <name evidence="2" type="ORF">BLNAU_5634</name>
</gene>
<name>A0ABQ9Y6F3_9EUKA</name>
<feature type="region of interest" description="Disordered" evidence="1">
    <location>
        <begin position="569"/>
        <end position="603"/>
    </location>
</feature>
<feature type="compositionally biased region" description="Basic and acidic residues" evidence="1">
    <location>
        <begin position="2177"/>
        <end position="2195"/>
    </location>
</feature>
<feature type="region of interest" description="Disordered" evidence="1">
    <location>
        <begin position="496"/>
        <end position="522"/>
    </location>
</feature>
<feature type="region of interest" description="Disordered" evidence="1">
    <location>
        <begin position="2948"/>
        <end position="3005"/>
    </location>
</feature>
<feature type="compositionally biased region" description="Polar residues" evidence="1">
    <location>
        <begin position="1951"/>
        <end position="1961"/>
    </location>
</feature>
<dbReference type="InterPro" id="IPR016024">
    <property type="entry name" value="ARM-type_fold"/>
</dbReference>
<evidence type="ECO:0000256" key="1">
    <source>
        <dbReference type="SAM" id="MobiDB-lite"/>
    </source>
</evidence>
<reference evidence="2 3" key="1">
    <citation type="journal article" date="2022" name="bioRxiv">
        <title>Genomics of Preaxostyla Flagellates Illuminates Evolutionary Transitions and the Path Towards Mitochondrial Loss.</title>
        <authorList>
            <person name="Novak L.V.F."/>
            <person name="Treitli S.C."/>
            <person name="Pyrih J."/>
            <person name="Halakuc P."/>
            <person name="Pipaliya S.V."/>
            <person name="Vacek V."/>
            <person name="Brzon O."/>
            <person name="Soukal P."/>
            <person name="Eme L."/>
            <person name="Dacks J.B."/>
            <person name="Karnkowska A."/>
            <person name="Elias M."/>
            <person name="Hampl V."/>
        </authorList>
    </citation>
    <scope>NUCLEOTIDE SEQUENCE [LARGE SCALE GENOMIC DNA]</scope>
    <source>
        <strain evidence="2">NAU3</strain>
        <tissue evidence="2">Gut</tissue>
    </source>
</reference>
<sequence>MQKTTTSLLIPPLFTDITIYHPLFPFVSFQSVDNPQQNTTSLINKTLAPSQLALSAVKAAIDHRITNSPESRQSSLTRELYISPLTDQVPPSFSPGLPTPILDSKTQPSTQHQSISKGTLTRVDTFSVQSPSTPLPLISQGFSHVPRLPSTFSLSSTKQQRTDSLFELCMMQGITSNDAGKVSRSSRFSLIFTSQTTQKPPTDTVDEKKASLVHILVSSFNLLLILGPFLIPESILLLHTISLLPSSPDILSKSTAASFINSLFSDPDLLAFVFSITAPGLLPRITRKEDNTLESSKPQSSTPVPCVFVELVNAYSSLLTLHNTDVLRSSSCLKLVSSQIVRSAEVAKPTSPPANRTLYIQYRLNRPKSPQSSVSPSSSGEPATSTPLKTTNPVLLQIPSAFPFIFPFGESSDLSQNDLLVAVDVSLPSQLLHSLCILRNRQDSSRLGRHDPGSITSGHVSSTTLDYSDMSSHELAVIWKAIPFYVNSRLKQVKQPTISTLSPPDENPSDDQSINSDTEGVEDTNSTAQFVLVFHSIPQSFFRHLVSAILHIATNMIISNADTLSDYRCPLQSPHTRHPSKPKAETKKDHPPKPPSPRRNARSDTIGALSGAKLDSASLALLSSASIDLPFAKQTAALTLPSQTNQAPSPVASSPVVAPTAATYPRPKKPVQLKSNFYEGRFPKTLSFYSALIYRKLIHLAASCECQDVLDIAIGSFSRVVLDSVQTIKSTPTVSSQAATDSETLPDQSGDLNPPDDSLQSPSTGSGPSEAVTPGQSPFSSISSSSSAQPSVSFISSITQTLTSVSFSLTSSISQPHQQPVLLNSMLPSSDALSLNATINQAVSAYVLSTEQLFFALSLVRTALLDPVQLKDSWFLIYPVLIVAARRIIISEPLPSKDSATFLSLFRSFDAHTCVFSRRNLIDSSEKLIGIISTHFQPTLPRSSSAWPSAEDETEQTETHMVSYAGISSKNSNLPPETHGSYIRNIQNPIHLQKSKFSFRITPILYPTVFSPFSSGPKPSPITSQEHHNVLLCPFCLGKKSNARYCPLAFEPVEPSPLTVHPPTNAQESLPDPETILPQSPSPTPSPEMSEPEADYSPTDTFGQLLNELDDVGEEKVAFTFSFASRDRKKRQSTAEDAMYYENGVLKRVSSLESMNNHSESDSLNADPLSASKPGQIKEFYPTLARDQFIDSFVDTSRPDLADEDAAISVFSEGIKDSLQLACSSEQFMSINQVVFKNANVFTASLDETNTLHLSFPTPFSAQPGEPADRSMVLKHLIVLPPIEPSRTTEHFAQTTALCRLLDLTRWNIHRVILLLPQLLSLFRILSCSLSPYLRIAAVESVRLLIDHAMRFLTYNEQNLIALFGDEDMMNDHQRCTIKYLLSFLNLLVRSNPFEDVRKHCFIVLRDLCDRWRSEFNEQEYDVIVSTIGSVLESVNDTDLKPDFITEKETTLPELADTKTTRFPLPDWPHPGEEIGVGFGPFAEVTSIHGPQTAHILLVCVDRITVKMSIELLESQHEGMVAFHRRLEAQPDILSQTIPLSPTPLSESTLRSCVDLAHFIVLDSLEFLQPEHCVSMLTAIYAILFQVNILQIQLSSVSVFTTIVEHCLTTHITQSQNEATRSREQSDTLTFWSAFIFGVHLLLNVMCATDYDIRSTAIKFFSNLMHVFKITSQKDALFAFSLIDRYIRSCKRLWNNGLVYHADIQRDPFLVPRALPSQHQVPTNITNQFEKSLSDAVTSAIHLCHVLLFKIDELRSSPFNGQSSMTLLPCQQYHATRDSFLNDIWTSIWLSLHLFLEHSLGGCPHKRKLFSPFNFAQQICLIQTDVSKIAVSDRTSPNELQCSLCQHLSSKAMSVSLLIAPFIPRAVPSPVFVQPTQSQIQANTDHILNSIIVGSHLKTDKPFIDTFSQSVFSETKRTSSSYLTKEDIFIPHNLQAFRPFGTPPIFIQDPPTGQTTPNQDDASGKDTDPLPSLLASLSSTLFHIDAHRRYSRNLPHLSRSLVDPLITLSILTSASSRTFKIARASMSQFTQTLLGDQYVRTVPSSLFAKTGLLISTSNREQTEFANLEGNSTSQFNSSVKPKSPKSEPNDTQLDKSVPDVSVDSETMSLPPILTEDSTVDPAVETQPDEESVHPSERSERTEEAMPMSETRLESTDNESDLIDMVSETRPSVEDVESEAKESGFKSLLEKKSEPGREDDDTIVSSKSEPDMSTSTHKFSSHSIQQSDVESKDEPSDEEPAVNAWYNSCGFYKLRKAEPQSPFPCCQTSTAGESESEHFEQLKAVPFSSMFPSLSNHQDISELIVLLSMIYTTALPFPRAFSSQSSSFTDSVTGNTGHKYEPPSYGPRLPYEELIGSDQSQASERSSHEDTQAPEPLSKGAPTGKHDVTWRFEQSHWPFYPHPTYILKPELISLSTNAQTYPVVFESSYSRDSLSIQFVHLFSLHSLSFMTPTISFLKEKEISNEQRDSLELSILAAVWRNLIYAIQSYRTLMTAIAGIGIPSLSVTSDSIEDYINHTTPDPEDDRSRSESTSTSEQTAEGTPIAPRPHLGSSDVPTKRILHSLLTVSKLISTTFEALSFILHHIHPKHSVSVIVRIWRHLVYLICSSPILQYSAVSLLCSLFEIVLNNTSTIVSIQEDSNTSSKTLRQSLWFLFLHIISVFTRANLPPLPQLSSIISALPQSQLHPLPVLSSVSIPHFFGLFVTNLYGITDTSDFQDFSEWNELCHSFSKQSIQNYMRSFRNASQREVSEYSKGKKRMESFSGKRKQLQRSHLAIVSLKRGDNHPSMEDTHSEDDAPEALFEAPRKQLKQIKKVQKSDIHAELFSLPAAEPILDLRAQEQTRTITRLNTPSFSETLPGCVRSKRFPSYTLPPKHSQGIPRDVFCSLLNSILSGYGSTVMVVLKEKKQNPNANKMASKDLNAIYSMLNVARATDPVKGDPLATSIQQATQTLPGITDTPKNSPFKRYDASTLGQSQSDSVAPQSEASSLSSKTSFSPMKTTPKAKLNQNMSTTTLVILNGLLTACVIPIHSALFTPSFGTDSLMFDSQFIQSPENPPDSSFSSYSINDYLTPLDLSLSPSDTPSFDNTEANHSFLLDRFNVPILFGTTRPTGSSLLRSDEESMTLLLRSLEWFIDQAATYVLDSMEEGTKDLAEPEEVRGTIDGVSQFESDPIIEMNRQIVSSALFAKVHHSFILLIFSDPPPRNYPSIPLRFLVAFLFAHVSPAIPSATRLFSLPNYSSSTSPFCESSLPFSHSIGCGLDIVSSLLSQTDKDPVGYRFTHSFVGTQHSFTSTLHPSELIFFTVWPRFVVLMNSMLSIHLPYSDASHNTHRMIYFVFTRLAQSFFTVLDTLNPSDTVKTVLYGQWDSEQHTMNQRLDTTSSTPVSHRCVPRSTPEISPLPHTDLVLYTSSPSHLLPFVFLLTHILRRTLTIKGLMKELVLSVSPLTPPLKALCLALLNKIESMISLNPSAASLLFHEE</sequence>
<feature type="region of interest" description="Disordered" evidence="1">
    <location>
        <begin position="2319"/>
        <end position="2384"/>
    </location>
</feature>
<comment type="caution">
    <text evidence="2">The sequence shown here is derived from an EMBL/GenBank/DDBJ whole genome shotgun (WGS) entry which is preliminary data.</text>
</comment>